<dbReference type="RefSeq" id="WP_319967395.1">
    <property type="nucleotide sequence ID" value="NZ_JAXAVW010000015.1"/>
</dbReference>
<dbReference type="InterPro" id="IPR016032">
    <property type="entry name" value="Sig_transdc_resp-reg_C-effctor"/>
</dbReference>
<evidence type="ECO:0000313" key="2">
    <source>
        <dbReference type="Proteomes" id="UP001285521"/>
    </source>
</evidence>
<dbReference type="EMBL" id="JAXAVW010000015">
    <property type="protein sequence ID" value="MDX8032346.1"/>
    <property type="molecule type" value="Genomic_DNA"/>
</dbReference>
<dbReference type="SUPFAM" id="SSF46894">
    <property type="entry name" value="C-terminal effector domain of the bipartite response regulators"/>
    <property type="match status" value="1"/>
</dbReference>
<proteinExistence type="predicted"/>
<keyword evidence="2" id="KW-1185">Reference proteome</keyword>
<comment type="caution">
    <text evidence="1">The sequence shown here is derived from an EMBL/GenBank/DDBJ whole genome shotgun (WGS) entry which is preliminary data.</text>
</comment>
<evidence type="ECO:0000313" key="1">
    <source>
        <dbReference type="EMBL" id="MDX8032346.1"/>
    </source>
</evidence>
<dbReference type="Gene3D" id="1.10.10.10">
    <property type="entry name" value="Winged helix-like DNA-binding domain superfamily/Winged helix DNA-binding domain"/>
    <property type="match status" value="1"/>
</dbReference>
<accession>A0ABU4T2G6</accession>
<organism evidence="1 2">
    <name type="scientific">Lentzea miocenica</name>
    <dbReference type="NCBI Taxonomy" id="3095431"/>
    <lineage>
        <taxon>Bacteria</taxon>
        <taxon>Bacillati</taxon>
        <taxon>Actinomycetota</taxon>
        <taxon>Actinomycetes</taxon>
        <taxon>Pseudonocardiales</taxon>
        <taxon>Pseudonocardiaceae</taxon>
        <taxon>Lentzea</taxon>
    </lineage>
</organism>
<sequence length="110" mass="11685">MSEVPDLPIANAECRVLGPLEVLLDGEPVTVPAGRGRVLPATLLLRPNQFVSVAELADRLWDGEPPTLALGLFGKVIDVATAALENHADAGDADAEDRLRVALAEVRRRA</sequence>
<name>A0ABU4T2G6_9PSEU</name>
<evidence type="ECO:0008006" key="3">
    <source>
        <dbReference type="Google" id="ProtNLM"/>
    </source>
</evidence>
<dbReference type="InterPro" id="IPR036388">
    <property type="entry name" value="WH-like_DNA-bd_sf"/>
</dbReference>
<reference evidence="1 2" key="1">
    <citation type="submission" date="2023-11" db="EMBL/GenBank/DDBJ databases">
        <title>Lentzea sokolovensis, sp. nov., Lentzea kristufkii, sp. nov., and Lentzea miocenensis, sp. nov., rare actinobacteria from Sokolov Coal Basin, Miocene lacustrine sediment, Czech Republic.</title>
        <authorList>
            <person name="Lara A."/>
            <person name="Kotroba L."/>
            <person name="Nouioui I."/>
            <person name="Neumann-Schaal M."/>
            <person name="Mast Y."/>
            <person name="Chronakova A."/>
        </authorList>
    </citation>
    <scope>NUCLEOTIDE SEQUENCE [LARGE SCALE GENOMIC DNA]</scope>
    <source>
        <strain evidence="1 2">BCCO 10_0856</strain>
    </source>
</reference>
<protein>
    <recommendedName>
        <fullName evidence="3">Coenzyme PQQ synthesis protein D (PqqD)</fullName>
    </recommendedName>
</protein>
<gene>
    <name evidence="1" type="ORF">SK803_19195</name>
</gene>
<dbReference type="Proteomes" id="UP001285521">
    <property type="component" value="Unassembled WGS sequence"/>
</dbReference>